<comment type="caution">
    <text evidence="1">The sequence shown here is derived from an EMBL/GenBank/DDBJ whole genome shotgun (WGS) entry which is preliminary data.</text>
</comment>
<dbReference type="AlphaFoldDB" id="A0AAE0TIM5"/>
<name>A0AAE0TIM5_9BIVA</name>
<reference evidence="1" key="1">
    <citation type="journal article" date="2021" name="Genome Biol. Evol.">
        <title>A High-Quality Reference Genome for a Parasitic Bivalve with Doubly Uniparental Inheritance (Bivalvia: Unionida).</title>
        <authorList>
            <person name="Smith C.H."/>
        </authorList>
    </citation>
    <scope>NUCLEOTIDE SEQUENCE</scope>
    <source>
        <strain evidence="1">CHS0354</strain>
    </source>
</reference>
<dbReference type="EMBL" id="JAEAOA010001692">
    <property type="protein sequence ID" value="KAK3610654.1"/>
    <property type="molecule type" value="Genomic_DNA"/>
</dbReference>
<sequence length="122" mass="14111">MTSVLTELVKTKVTLYVPSQVYKCLYRQKGILLTLLRYTNACIDKREYSCHFSAYTNACTDKREYSCHFSGIQMSVKTKGNTLATSQVYKCLYRQKGILLPLLRYTNASIDKMEYFCHFSGI</sequence>
<proteinExistence type="predicted"/>
<protein>
    <submittedName>
        <fullName evidence="1">Uncharacterized protein</fullName>
    </submittedName>
</protein>
<dbReference type="Proteomes" id="UP001195483">
    <property type="component" value="Unassembled WGS sequence"/>
</dbReference>
<accession>A0AAE0TIM5</accession>
<reference evidence="1" key="2">
    <citation type="journal article" date="2021" name="Genome Biol. Evol.">
        <title>Developing a high-quality reference genome for a parasitic bivalve with doubly uniparental inheritance (Bivalvia: Unionida).</title>
        <authorList>
            <person name="Smith C.H."/>
        </authorList>
    </citation>
    <scope>NUCLEOTIDE SEQUENCE</scope>
    <source>
        <strain evidence="1">CHS0354</strain>
        <tissue evidence="1">Mantle</tissue>
    </source>
</reference>
<evidence type="ECO:0000313" key="2">
    <source>
        <dbReference type="Proteomes" id="UP001195483"/>
    </source>
</evidence>
<evidence type="ECO:0000313" key="1">
    <source>
        <dbReference type="EMBL" id="KAK3610654.1"/>
    </source>
</evidence>
<organism evidence="1 2">
    <name type="scientific">Potamilus streckersoni</name>
    <dbReference type="NCBI Taxonomy" id="2493646"/>
    <lineage>
        <taxon>Eukaryota</taxon>
        <taxon>Metazoa</taxon>
        <taxon>Spiralia</taxon>
        <taxon>Lophotrochozoa</taxon>
        <taxon>Mollusca</taxon>
        <taxon>Bivalvia</taxon>
        <taxon>Autobranchia</taxon>
        <taxon>Heteroconchia</taxon>
        <taxon>Palaeoheterodonta</taxon>
        <taxon>Unionida</taxon>
        <taxon>Unionoidea</taxon>
        <taxon>Unionidae</taxon>
        <taxon>Ambleminae</taxon>
        <taxon>Lampsilini</taxon>
        <taxon>Potamilus</taxon>
    </lineage>
</organism>
<reference evidence="1" key="3">
    <citation type="submission" date="2023-05" db="EMBL/GenBank/DDBJ databases">
        <authorList>
            <person name="Smith C.H."/>
        </authorList>
    </citation>
    <scope>NUCLEOTIDE SEQUENCE</scope>
    <source>
        <strain evidence="1">CHS0354</strain>
        <tissue evidence="1">Mantle</tissue>
    </source>
</reference>
<gene>
    <name evidence="1" type="ORF">CHS0354_028034</name>
</gene>
<keyword evidence="2" id="KW-1185">Reference proteome</keyword>